<gene>
    <name evidence="1" type="ORF">MVEN_01587600</name>
</gene>
<accession>A0A8H6XPP3</accession>
<reference evidence="1" key="1">
    <citation type="submission" date="2020-05" db="EMBL/GenBank/DDBJ databases">
        <title>Mycena genomes resolve the evolution of fungal bioluminescence.</title>
        <authorList>
            <person name="Tsai I.J."/>
        </authorList>
    </citation>
    <scope>NUCLEOTIDE SEQUENCE</scope>
    <source>
        <strain evidence="1">CCC161011</strain>
    </source>
</reference>
<evidence type="ECO:0000313" key="2">
    <source>
        <dbReference type="Proteomes" id="UP000620124"/>
    </source>
</evidence>
<dbReference type="Proteomes" id="UP000620124">
    <property type="component" value="Unassembled WGS sequence"/>
</dbReference>
<name>A0A8H6XPP3_9AGAR</name>
<keyword evidence="2" id="KW-1185">Reference proteome</keyword>
<dbReference type="Gene3D" id="3.80.10.10">
    <property type="entry name" value="Ribonuclease Inhibitor"/>
    <property type="match status" value="1"/>
</dbReference>
<sequence length="385" mass="42997">MRIPRELIDEIIDELDLSEEYDPKIADALKSCALVSTLFVRSCQTRLFARISVRDYERTTGRRDETLSSSPHMSSIMLSYRLSVLLSTSPHLATYIRTLDLCYNASTTEANFVPRILSAVTALHTLILTDHFCASFPLNSSTVAVFSLPTLRRVELRRYQFANPFELESLLSRAKCLKELTLSATFFGENFEHDRVGVTREAGTASNVTLEKLTLVRVDNDVVKPMLDLFTMVDIRHLKHLSIHNSPIMDLLRVNAHFIQTLSLGRAYATVSCRAAYLSDVPDSQIMAGTNHLSCLNLEADEIHAVLTLLPLLGALENLTALKPSALHFTAAWMQTTFPTTTTTSGNSLMSCCSRFPAASGWKYMPPSAISARLPNEWTWTMSIL</sequence>
<proteinExistence type="predicted"/>
<evidence type="ECO:0000313" key="1">
    <source>
        <dbReference type="EMBL" id="KAF7345678.1"/>
    </source>
</evidence>
<protein>
    <recommendedName>
        <fullName evidence="3">F-box domain-containing protein</fullName>
    </recommendedName>
</protein>
<dbReference type="SUPFAM" id="SSF52058">
    <property type="entry name" value="L domain-like"/>
    <property type="match status" value="1"/>
</dbReference>
<organism evidence="1 2">
    <name type="scientific">Mycena venus</name>
    <dbReference type="NCBI Taxonomy" id="2733690"/>
    <lineage>
        <taxon>Eukaryota</taxon>
        <taxon>Fungi</taxon>
        <taxon>Dikarya</taxon>
        <taxon>Basidiomycota</taxon>
        <taxon>Agaricomycotina</taxon>
        <taxon>Agaricomycetes</taxon>
        <taxon>Agaricomycetidae</taxon>
        <taxon>Agaricales</taxon>
        <taxon>Marasmiineae</taxon>
        <taxon>Mycenaceae</taxon>
        <taxon>Mycena</taxon>
    </lineage>
</organism>
<dbReference type="OrthoDB" id="2745898at2759"/>
<dbReference type="AlphaFoldDB" id="A0A8H6XPP3"/>
<comment type="caution">
    <text evidence="1">The sequence shown here is derived from an EMBL/GenBank/DDBJ whole genome shotgun (WGS) entry which is preliminary data.</text>
</comment>
<dbReference type="EMBL" id="JACAZI010000013">
    <property type="protein sequence ID" value="KAF7345678.1"/>
    <property type="molecule type" value="Genomic_DNA"/>
</dbReference>
<evidence type="ECO:0008006" key="3">
    <source>
        <dbReference type="Google" id="ProtNLM"/>
    </source>
</evidence>
<dbReference type="InterPro" id="IPR032675">
    <property type="entry name" value="LRR_dom_sf"/>
</dbReference>